<dbReference type="EMBL" id="FMID01000061">
    <property type="protein sequence ID" value="SCL76554.1"/>
    <property type="molecule type" value="Genomic_DNA"/>
</dbReference>
<evidence type="ECO:0000313" key="2">
    <source>
        <dbReference type="Proteomes" id="UP000184671"/>
    </source>
</evidence>
<dbReference type="STRING" id="118126.L21_2488"/>
<gene>
    <name evidence="1" type="ORF">L21_2488</name>
</gene>
<evidence type="ECO:0000313" key="1">
    <source>
        <dbReference type="EMBL" id="SCL76554.1"/>
    </source>
</evidence>
<organism evidence="1 2">
    <name type="scientific">Methanoculleus chikugoensis</name>
    <dbReference type="NCBI Taxonomy" id="118126"/>
    <lineage>
        <taxon>Archaea</taxon>
        <taxon>Methanobacteriati</taxon>
        <taxon>Methanobacteriota</taxon>
        <taxon>Stenosarchaea group</taxon>
        <taxon>Methanomicrobia</taxon>
        <taxon>Methanomicrobiales</taxon>
        <taxon>Methanomicrobiaceae</taxon>
        <taxon>Methanoculleus</taxon>
    </lineage>
</organism>
<protein>
    <submittedName>
        <fullName evidence="1">Uncharacterized protein</fullName>
    </submittedName>
</protein>
<dbReference type="Proteomes" id="UP000184671">
    <property type="component" value="Unassembled WGS sequence"/>
</dbReference>
<dbReference type="AlphaFoldDB" id="A0A1M4MNP8"/>
<sequence length="30" mass="3260">MTAIIATVYLSVFACGIPGSMRTEWRDAQA</sequence>
<proteinExistence type="predicted"/>
<reference evidence="1 2" key="1">
    <citation type="submission" date="2016-08" db="EMBL/GenBank/DDBJ databases">
        <authorList>
            <person name="Seilhamer J.J."/>
        </authorList>
    </citation>
    <scope>NUCLEOTIDE SEQUENCE [LARGE SCALE GENOMIC DNA]</scope>
    <source>
        <strain evidence="1">L21-II-0</strain>
    </source>
</reference>
<name>A0A1M4MNP8_9EURY</name>
<accession>A0A1M4MNP8</accession>